<evidence type="ECO:0000256" key="1">
    <source>
        <dbReference type="ARBA" id="ARBA00008714"/>
    </source>
</evidence>
<dbReference type="EC" id="1.15.1.1" evidence="3 6"/>
<organism evidence="9 10">
    <name type="scientific">Limnothrix redekei LRLZ20PSL1</name>
    <dbReference type="NCBI Taxonomy" id="3112953"/>
    <lineage>
        <taxon>Bacteria</taxon>
        <taxon>Bacillati</taxon>
        <taxon>Cyanobacteriota</taxon>
        <taxon>Cyanophyceae</taxon>
        <taxon>Pseudanabaenales</taxon>
        <taxon>Pseudanabaenaceae</taxon>
        <taxon>Limnothrix</taxon>
    </lineage>
</organism>
<dbReference type="SUPFAM" id="SSF46609">
    <property type="entry name" value="Fe,Mn superoxide dismutase (SOD), N-terminal domain"/>
    <property type="match status" value="1"/>
</dbReference>
<reference evidence="10" key="1">
    <citation type="journal article" date="2024" name="Algal Res.">
        <title>Biochemical, toxicological and genomic investigation of a high-biomass producing Limnothrix strain isolated from Italian shallow drinking water reservoir.</title>
        <authorList>
            <person name="Simonazzi M."/>
            <person name="Shishido T.K."/>
            <person name="Delbaje E."/>
            <person name="Wahlsten M."/>
            <person name="Fewer D.P."/>
            <person name="Sivonen K."/>
            <person name="Pezzolesi L."/>
            <person name="Pistocchi R."/>
        </authorList>
    </citation>
    <scope>NUCLEOTIDE SEQUENCE [LARGE SCALE GENOMIC DNA]</scope>
    <source>
        <strain evidence="10">LRLZ20PSL1</strain>
    </source>
</reference>
<comment type="caution">
    <text evidence="9">The sequence shown here is derived from an EMBL/GenBank/DDBJ whole genome shotgun (WGS) entry which is preliminary data.</text>
</comment>
<dbReference type="InterPro" id="IPR019832">
    <property type="entry name" value="Mn/Fe_SOD_C"/>
</dbReference>
<accession>A0ABW7CBE3</accession>
<dbReference type="PIRSF" id="PIRSF000349">
    <property type="entry name" value="SODismutase"/>
    <property type="match status" value="1"/>
</dbReference>
<proteinExistence type="inferred from homology"/>
<dbReference type="PANTHER" id="PTHR42769">
    <property type="entry name" value="SUPEROXIDE DISMUTASE"/>
    <property type="match status" value="1"/>
</dbReference>
<dbReference type="InterPro" id="IPR001189">
    <property type="entry name" value="Mn/Fe_SOD"/>
</dbReference>
<dbReference type="RefSeq" id="WP_190526009.1">
    <property type="nucleotide sequence ID" value="NZ_JAZAQF010000034.1"/>
</dbReference>
<evidence type="ECO:0000256" key="6">
    <source>
        <dbReference type="RuleBase" id="RU000414"/>
    </source>
</evidence>
<dbReference type="Pfam" id="PF00081">
    <property type="entry name" value="Sod_Fe_N"/>
    <property type="match status" value="1"/>
</dbReference>
<evidence type="ECO:0000259" key="7">
    <source>
        <dbReference type="Pfam" id="PF00081"/>
    </source>
</evidence>
<comment type="function">
    <text evidence="6">Destroys radicals which are normally produced within the cells and which are toxic to biological systems.</text>
</comment>
<comment type="catalytic activity">
    <reaction evidence="6">
        <text>2 superoxide + 2 H(+) = H2O2 + O2</text>
        <dbReference type="Rhea" id="RHEA:20696"/>
        <dbReference type="ChEBI" id="CHEBI:15378"/>
        <dbReference type="ChEBI" id="CHEBI:15379"/>
        <dbReference type="ChEBI" id="CHEBI:16240"/>
        <dbReference type="ChEBI" id="CHEBI:18421"/>
        <dbReference type="EC" id="1.15.1.1"/>
    </reaction>
</comment>
<evidence type="ECO:0000256" key="2">
    <source>
        <dbReference type="ARBA" id="ARBA00011738"/>
    </source>
</evidence>
<evidence type="ECO:0000259" key="8">
    <source>
        <dbReference type="Pfam" id="PF02777"/>
    </source>
</evidence>
<dbReference type="PRINTS" id="PR01703">
    <property type="entry name" value="MNSODISMTASE"/>
</dbReference>
<dbReference type="PANTHER" id="PTHR42769:SF3">
    <property type="entry name" value="SUPEROXIDE DISMUTASE [FE] 2, CHLOROPLASTIC"/>
    <property type="match status" value="1"/>
</dbReference>
<dbReference type="PROSITE" id="PS00088">
    <property type="entry name" value="SOD_MN"/>
    <property type="match status" value="1"/>
</dbReference>
<dbReference type="Pfam" id="PF02777">
    <property type="entry name" value="Sod_Fe_C"/>
    <property type="match status" value="1"/>
</dbReference>
<keyword evidence="4 6" id="KW-0479">Metal-binding</keyword>
<evidence type="ECO:0000313" key="9">
    <source>
        <dbReference type="EMBL" id="MFG3817308.1"/>
    </source>
</evidence>
<dbReference type="Gene3D" id="3.55.40.20">
    <property type="entry name" value="Iron/manganese superoxide dismutase, C-terminal domain"/>
    <property type="match status" value="1"/>
</dbReference>
<dbReference type="GO" id="GO:0004784">
    <property type="term" value="F:superoxide dismutase activity"/>
    <property type="evidence" value="ECO:0007669"/>
    <property type="project" value="UniProtKB-EC"/>
</dbReference>
<evidence type="ECO:0000256" key="5">
    <source>
        <dbReference type="ARBA" id="ARBA00023002"/>
    </source>
</evidence>
<dbReference type="InterPro" id="IPR019831">
    <property type="entry name" value="Mn/Fe_SOD_N"/>
</dbReference>
<name>A0ABW7CBE3_9CYAN</name>
<dbReference type="InterPro" id="IPR036324">
    <property type="entry name" value="Mn/Fe_SOD_N_sf"/>
</dbReference>
<comment type="subunit">
    <text evidence="2">Homodimer.</text>
</comment>
<evidence type="ECO:0000256" key="3">
    <source>
        <dbReference type="ARBA" id="ARBA00012682"/>
    </source>
</evidence>
<dbReference type="Proteomes" id="UP001604335">
    <property type="component" value="Unassembled WGS sequence"/>
</dbReference>
<dbReference type="InterPro" id="IPR019833">
    <property type="entry name" value="Mn/Fe_SOD_BS"/>
</dbReference>
<sequence>MAYQLPALPYDYTALEPYISKNTLEFHHDKHHAAYVTNYNKAVEGTELDAQPIEDVIKAIAGDASKAGIFNNAAQAWNHSFYWNCIKPNGGGQPAGALLDKIVADFGSFDEFVTQFKAAGATQFGSGWAWLVLDNGTLKVTKTGNAENPMTAGQIPLLTMDVWEHAYYLDYQNRRPDYISDFVTKLINWDFVAENFAKAA</sequence>
<dbReference type="EMBL" id="JAZAQF010000034">
    <property type="protein sequence ID" value="MFG3817308.1"/>
    <property type="molecule type" value="Genomic_DNA"/>
</dbReference>
<dbReference type="InterPro" id="IPR036314">
    <property type="entry name" value="SOD_C_sf"/>
</dbReference>
<keyword evidence="10" id="KW-1185">Reference proteome</keyword>
<evidence type="ECO:0000256" key="4">
    <source>
        <dbReference type="ARBA" id="ARBA00022723"/>
    </source>
</evidence>
<gene>
    <name evidence="9" type="ORF">VPK24_06630</name>
</gene>
<comment type="similarity">
    <text evidence="1 6">Belongs to the iron/manganese superoxide dismutase family.</text>
</comment>
<evidence type="ECO:0000313" key="10">
    <source>
        <dbReference type="Proteomes" id="UP001604335"/>
    </source>
</evidence>
<dbReference type="SUPFAM" id="SSF54719">
    <property type="entry name" value="Fe,Mn superoxide dismutase (SOD), C-terminal domain"/>
    <property type="match status" value="1"/>
</dbReference>
<feature type="domain" description="Manganese/iron superoxide dismutase C-terminal" evidence="8">
    <location>
        <begin position="94"/>
        <end position="194"/>
    </location>
</feature>
<feature type="domain" description="Manganese/iron superoxide dismutase N-terminal" evidence="7">
    <location>
        <begin position="3"/>
        <end position="86"/>
    </location>
</feature>
<dbReference type="Gene3D" id="1.10.287.990">
    <property type="entry name" value="Fe,Mn superoxide dismutase (SOD) domain"/>
    <property type="match status" value="1"/>
</dbReference>
<protein>
    <recommendedName>
        <fullName evidence="3 6">Superoxide dismutase</fullName>
        <ecNumber evidence="3 6">1.15.1.1</ecNumber>
    </recommendedName>
</protein>
<keyword evidence="5 6" id="KW-0560">Oxidoreductase</keyword>